<evidence type="ECO:0000313" key="2">
    <source>
        <dbReference type="Proteomes" id="UP000187735"/>
    </source>
</evidence>
<name>A0A1P8WFR7_9PLAN</name>
<protein>
    <submittedName>
        <fullName evidence="1">Uncharacterized protein</fullName>
    </submittedName>
</protein>
<dbReference type="EMBL" id="CP017641">
    <property type="protein sequence ID" value="APZ92905.1"/>
    <property type="molecule type" value="Genomic_DNA"/>
</dbReference>
<dbReference type="AlphaFoldDB" id="A0A1P8WFR7"/>
<accession>A0A1P8WFR7</accession>
<dbReference type="KEGG" id="fmr:Fuma_02517"/>
<sequence length="197" mass="21920">MQDTITVWAHRGIRMMAATTTVMKSCPIRCRNGKPHTGHLDEERTKPRMVGKFTGRSYRGEIKHDTTTMNSKPTTTMKVTRAQDRLRWHAGFPVVFSSHPVTELVESSQRLLMDRHSIAALLALRQGVASSSKHPAQTNVTFKHRGEIAKQSSANASFNACRKLPATLPRDVSQARTLPLSDRETARLRTAVSSSTS</sequence>
<gene>
    <name evidence="1" type="ORF">Fuma_02517</name>
</gene>
<keyword evidence="2" id="KW-1185">Reference proteome</keyword>
<evidence type="ECO:0000313" key="1">
    <source>
        <dbReference type="EMBL" id="APZ92905.1"/>
    </source>
</evidence>
<organism evidence="1 2">
    <name type="scientific">Fuerstiella marisgermanici</name>
    <dbReference type="NCBI Taxonomy" id="1891926"/>
    <lineage>
        <taxon>Bacteria</taxon>
        <taxon>Pseudomonadati</taxon>
        <taxon>Planctomycetota</taxon>
        <taxon>Planctomycetia</taxon>
        <taxon>Planctomycetales</taxon>
        <taxon>Planctomycetaceae</taxon>
        <taxon>Fuerstiella</taxon>
    </lineage>
</organism>
<reference evidence="1 2" key="1">
    <citation type="journal article" date="2016" name="Front. Microbiol.">
        <title>Fuerstia marisgermanicae gen. nov., sp. nov., an Unusual Member of the Phylum Planctomycetes from the German Wadden Sea.</title>
        <authorList>
            <person name="Kohn T."/>
            <person name="Heuer A."/>
            <person name="Jogler M."/>
            <person name="Vollmers J."/>
            <person name="Boedeker C."/>
            <person name="Bunk B."/>
            <person name="Rast P."/>
            <person name="Borchert D."/>
            <person name="Glockner I."/>
            <person name="Freese H.M."/>
            <person name="Klenk H.P."/>
            <person name="Overmann J."/>
            <person name="Kaster A.K."/>
            <person name="Rohde M."/>
            <person name="Wiegand S."/>
            <person name="Jogler C."/>
        </authorList>
    </citation>
    <scope>NUCLEOTIDE SEQUENCE [LARGE SCALE GENOMIC DNA]</scope>
    <source>
        <strain evidence="1 2">NH11</strain>
    </source>
</reference>
<dbReference type="Proteomes" id="UP000187735">
    <property type="component" value="Chromosome"/>
</dbReference>
<proteinExistence type="predicted"/>